<evidence type="ECO:0000313" key="6">
    <source>
        <dbReference type="Proteomes" id="UP000027834"/>
    </source>
</evidence>
<evidence type="ECO:0000259" key="4">
    <source>
        <dbReference type="PROSITE" id="PS50043"/>
    </source>
</evidence>
<dbReference type="RefSeq" id="WP_209392567.1">
    <property type="nucleotide sequence ID" value="NZ_CP072522.1"/>
</dbReference>
<dbReference type="Pfam" id="PF00196">
    <property type="entry name" value="GerE"/>
    <property type="match status" value="1"/>
</dbReference>
<evidence type="ECO:0000256" key="1">
    <source>
        <dbReference type="ARBA" id="ARBA00023015"/>
    </source>
</evidence>
<name>A0A8A8DFI1_9BURK</name>
<dbReference type="AlphaFoldDB" id="A0A8A8DFI1"/>
<dbReference type="GO" id="GO:0003677">
    <property type="term" value="F:DNA binding"/>
    <property type="evidence" value="ECO:0007669"/>
    <property type="project" value="UniProtKB-KW"/>
</dbReference>
<dbReference type="PROSITE" id="PS00622">
    <property type="entry name" value="HTH_LUXR_1"/>
    <property type="match status" value="1"/>
</dbReference>
<protein>
    <submittedName>
        <fullName evidence="5">Helix-turn-helix transcriptional regulator</fullName>
    </submittedName>
</protein>
<dbReference type="PANTHER" id="PTHR44688:SF16">
    <property type="entry name" value="DNA-BINDING TRANSCRIPTIONAL ACTIVATOR DEVR_DOSR"/>
    <property type="match status" value="1"/>
</dbReference>
<dbReference type="PROSITE" id="PS50043">
    <property type="entry name" value="HTH_LUXR_2"/>
    <property type="match status" value="1"/>
</dbReference>
<dbReference type="SMART" id="SM00421">
    <property type="entry name" value="HTH_LUXR"/>
    <property type="match status" value="1"/>
</dbReference>
<proteinExistence type="predicted"/>
<evidence type="ECO:0000256" key="2">
    <source>
        <dbReference type="ARBA" id="ARBA00023125"/>
    </source>
</evidence>
<dbReference type="EMBL" id="CP072522">
    <property type="protein sequence ID" value="QTO23386.1"/>
    <property type="molecule type" value="Genomic_DNA"/>
</dbReference>
<dbReference type="Gene3D" id="1.10.10.10">
    <property type="entry name" value="Winged helix-like DNA-binding domain superfamily/Winged helix DNA-binding domain"/>
    <property type="match status" value="1"/>
</dbReference>
<dbReference type="CDD" id="cd06170">
    <property type="entry name" value="LuxR_C_like"/>
    <property type="match status" value="1"/>
</dbReference>
<sequence length="290" mass="32425">MSSVGCAAGIHRKFDFVLSYVLHVAELPEYAGKHDIDGRMAGDNIGACGLNSHRGYGMKHQELNQFAVETMQFLSTILRTDKMLFYTVDQSAKWPIFVPRHIDEDLLTGYMSSVRDVDPFNTERALLSGSSVEVASQGAARLPYGERFMDFFGSYGFGEIVELFFRDAKRRLCGGLSIPLTHSQSNEENVRRVVSDVVNCHRFIEFNFVSQRVNVSNVNAEWCLNGFPLSRREAQIARLIADGRSNQEISQALCISLATVKSHLNNIFGKVQVSSRTALAAKILRRAVVH</sequence>
<keyword evidence="1" id="KW-0805">Transcription regulation</keyword>
<dbReference type="InterPro" id="IPR000792">
    <property type="entry name" value="Tscrpt_reg_LuxR_C"/>
</dbReference>
<gene>
    <name evidence="5" type="ORF">DT99_035625</name>
</gene>
<dbReference type="GO" id="GO:0006355">
    <property type="term" value="P:regulation of DNA-templated transcription"/>
    <property type="evidence" value="ECO:0007669"/>
    <property type="project" value="InterPro"/>
</dbReference>
<keyword evidence="3" id="KW-0804">Transcription</keyword>
<dbReference type="SUPFAM" id="SSF46894">
    <property type="entry name" value="C-terminal effector domain of the bipartite response regulators"/>
    <property type="match status" value="1"/>
</dbReference>
<dbReference type="PANTHER" id="PTHR44688">
    <property type="entry name" value="DNA-BINDING TRANSCRIPTIONAL ACTIVATOR DEVR_DOSR"/>
    <property type="match status" value="1"/>
</dbReference>
<evidence type="ECO:0000313" key="5">
    <source>
        <dbReference type="EMBL" id="QTO23386.1"/>
    </source>
</evidence>
<dbReference type="PRINTS" id="PR00038">
    <property type="entry name" value="HTHLUXR"/>
</dbReference>
<feature type="domain" description="HTH luxR-type" evidence="4">
    <location>
        <begin position="221"/>
        <end position="287"/>
    </location>
</feature>
<keyword evidence="2" id="KW-0238">DNA-binding</keyword>
<dbReference type="InterPro" id="IPR016032">
    <property type="entry name" value="Sig_transdc_resp-reg_C-effctor"/>
</dbReference>
<reference evidence="5" key="1">
    <citation type="submission" date="2014-04" db="EMBL/GenBank/DDBJ databases">
        <authorList>
            <person name="Ho Y.-N."/>
            <person name="Huang C.-C."/>
        </authorList>
    </citation>
    <scope>NUCLEOTIDE SEQUENCE</scope>
    <source>
        <strain evidence="5">869T2</strain>
    </source>
</reference>
<evidence type="ECO:0000256" key="3">
    <source>
        <dbReference type="ARBA" id="ARBA00023163"/>
    </source>
</evidence>
<organism evidence="5 6">
    <name type="scientific">Burkholderia seminalis</name>
    <dbReference type="NCBI Taxonomy" id="488731"/>
    <lineage>
        <taxon>Bacteria</taxon>
        <taxon>Pseudomonadati</taxon>
        <taxon>Pseudomonadota</taxon>
        <taxon>Betaproteobacteria</taxon>
        <taxon>Burkholderiales</taxon>
        <taxon>Burkholderiaceae</taxon>
        <taxon>Burkholderia</taxon>
        <taxon>Burkholderia cepacia complex</taxon>
    </lineage>
</organism>
<dbReference type="InterPro" id="IPR036388">
    <property type="entry name" value="WH-like_DNA-bd_sf"/>
</dbReference>
<reference evidence="5" key="2">
    <citation type="submission" date="2021-03" db="EMBL/GenBank/DDBJ databases">
        <title>Complete genome sequence of Burkholderia seminalis 869T2.</title>
        <authorList>
            <person name="Hung S.-H."/>
            <person name="Huang C.-T."/>
            <person name="Huang C.-C."/>
            <person name="Kuo C.-H."/>
        </authorList>
    </citation>
    <scope>NUCLEOTIDE SEQUENCE</scope>
    <source>
        <strain evidence="5">869T2</strain>
    </source>
</reference>
<keyword evidence="6" id="KW-1185">Reference proteome</keyword>
<dbReference type="Proteomes" id="UP000027834">
    <property type="component" value="Chromosome 3"/>
</dbReference>
<accession>A0A8A8DFI1</accession>